<dbReference type="CDD" id="cd07572">
    <property type="entry name" value="nit"/>
    <property type="match status" value="1"/>
</dbReference>
<protein>
    <submittedName>
        <fullName evidence="4">Predicted amidohydrolase</fullName>
    </submittedName>
</protein>
<dbReference type="AlphaFoldDB" id="A0A1Y6EJU2"/>
<keyword evidence="5" id="KW-1185">Reference proteome</keyword>
<dbReference type="PANTHER" id="PTHR23088">
    <property type="entry name" value="NITRILASE-RELATED"/>
    <property type="match status" value="1"/>
</dbReference>
<evidence type="ECO:0000313" key="5">
    <source>
        <dbReference type="Proteomes" id="UP000194450"/>
    </source>
</evidence>
<accession>A0A1Y6EJU2</accession>
<name>A0A1Y6EJU2_9GAMM</name>
<dbReference type="PANTHER" id="PTHR23088:SF27">
    <property type="entry name" value="DEAMINATED GLUTATHIONE AMIDASE"/>
    <property type="match status" value="1"/>
</dbReference>
<proteinExistence type="inferred from homology"/>
<sequence length="286" mass="31289">MSQSGKAKPVQLTALQMTSGPDPQKNMQQVAELLQNIPPQRPQLVVLPEAFSCFGAGDKQQLLSAERFGDGPLQNQLAALAKQHGIWLVAGTIPVVDTDNAERFSAACLVFNSAGELAGRYDKIHLFDVEVADSTGTYHESRYTKPGSKVVTINTEFGRLGLAVCYDVRFPELFRVLREQGCDIMVLPSAFTKVTGAAHWHQLVRSRAIEQQCFMVAPGQVGEHANGRETFGHSLIVDGWGRILAEQESGTGVLSAAADISQLTDIRKRIPVATHNQFKVKYERST</sequence>
<gene>
    <name evidence="4" type="ORF">SAMN06297229_0413</name>
</gene>
<dbReference type="Gene3D" id="3.60.110.10">
    <property type="entry name" value="Carbon-nitrogen hydrolase"/>
    <property type="match status" value="1"/>
</dbReference>
<dbReference type="InterPro" id="IPR036526">
    <property type="entry name" value="C-N_Hydrolase_sf"/>
</dbReference>
<evidence type="ECO:0000313" key="4">
    <source>
        <dbReference type="EMBL" id="SMQ60413.1"/>
    </source>
</evidence>
<evidence type="ECO:0000256" key="2">
    <source>
        <dbReference type="ARBA" id="ARBA00022801"/>
    </source>
</evidence>
<organism evidence="4 5">
    <name type="scientific">Pseudidiomarina planktonica</name>
    <dbReference type="NCBI Taxonomy" id="1323738"/>
    <lineage>
        <taxon>Bacteria</taxon>
        <taxon>Pseudomonadati</taxon>
        <taxon>Pseudomonadota</taxon>
        <taxon>Gammaproteobacteria</taxon>
        <taxon>Alteromonadales</taxon>
        <taxon>Idiomarinaceae</taxon>
        <taxon>Pseudidiomarina</taxon>
    </lineage>
</organism>
<reference evidence="5" key="1">
    <citation type="submission" date="2017-04" db="EMBL/GenBank/DDBJ databases">
        <authorList>
            <person name="Varghese N."/>
            <person name="Submissions S."/>
        </authorList>
    </citation>
    <scope>NUCLEOTIDE SEQUENCE [LARGE SCALE GENOMIC DNA]</scope>
</reference>
<dbReference type="PROSITE" id="PS01227">
    <property type="entry name" value="UPF0012"/>
    <property type="match status" value="1"/>
</dbReference>
<feature type="domain" description="CN hydrolase" evidence="3">
    <location>
        <begin position="10"/>
        <end position="262"/>
    </location>
</feature>
<dbReference type="EMBL" id="FXWH01000001">
    <property type="protein sequence ID" value="SMQ60413.1"/>
    <property type="molecule type" value="Genomic_DNA"/>
</dbReference>
<dbReference type="GO" id="GO:0016811">
    <property type="term" value="F:hydrolase activity, acting on carbon-nitrogen (but not peptide) bonds, in linear amides"/>
    <property type="evidence" value="ECO:0007669"/>
    <property type="project" value="InterPro"/>
</dbReference>
<dbReference type="InterPro" id="IPR003010">
    <property type="entry name" value="C-N_Hydrolase"/>
</dbReference>
<evidence type="ECO:0000259" key="3">
    <source>
        <dbReference type="PROSITE" id="PS50263"/>
    </source>
</evidence>
<keyword evidence="2 4" id="KW-0378">Hydrolase</keyword>
<dbReference type="PROSITE" id="PS50263">
    <property type="entry name" value="CN_HYDROLASE"/>
    <property type="match status" value="1"/>
</dbReference>
<comment type="similarity">
    <text evidence="1">Belongs to the carbon-nitrogen hydrolase superfamily. NIT1/NIT2 family.</text>
</comment>
<dbReference type="Proteomes" id="UP000194450">
    <property type="component" value="Unassembled WGS sequence"/>
</dbReference>
<dbReference type="RefSeq" id="WP_234996237.1">
    <property type="nucleotide sequence ID" value="NZ_FXWH01000001.1"/>
</dbReference>
<dbReference type="InterPro" id="IPR001110">
    <property type="entry name" value="UPF0012_CS"/>
</dbReference>
<dbReference type="SUPFAM" id="SSF56317">
    <property type="entry name" value="Carbon-nitrogen hydrolase"/>
    <property type="match status" value="1"/>
</dbReference>
<evidence type="ECO:0000256" key="1">
    <source>
        <dbReference type="ARBA" id="ARBA00010613"/>
    </source>
</evidence>
<dbReference type="Pfam" id="PF00795">
    <property type="entry name" value="CN_hydrolase"/>
    <property type="match status" value="1"/>
</dbReference>
<dbReference type="InterPro" id="IPR045254">
    <property type="entry name" value="Nit1/2_C-N_Hydrolase"/>
</dbReference>